<proteinExistence type="predicted"/>
<sequence>MKLIYPLVALLPLAMAQEPLMGDLIAQADKYLSERAFDQALDSYDKALERQKSQGDDAVEDPVELSRVMYRRGTVLLLKDKQQLALDDFEAALALNPKMHKASIKIAEALLRQGEFLKSIQRLEPLTDLKGMDERDRKRIMEGANSGLVNTEAAAKAYQSILESQDKEQPIDKMHAESCILHATEALKVAKKSITLHKYKANCHLALGQAQSALVDLSYLQVANPADVQLAQEMAQIYFYMLYEPDKALQQIRQKCLRQDPENKTCGRLAKEIRKRDKVLKPGLALLDSKRDRKPADPLYERLFKEWVEEGLFDDIVRDTRVFMDALTIAPIDRINNLGSVSNLVGSMEEVLCEAYSKQTQKKANKPPASRAVFCDLVSRRDEHFVPAVMLKANKLVDEEQFEQADAILSEQVQYWQSLGDSHKVQLLRNRQQEVAVLLKQSKSKDYYKILGIARDATEKDIKKGYRTQSKLYHPDKYKGDLDDTAVERKMAEINEAYEILSDPQKKAAFDNGGEFDGQGQHQPQNPFGGGGGGFQFQQGGGGFDFAAMFQEQMKQQARQGQGRGGGGGGQHFQHGFRF</sequence>
<feature type="region of interest" description="Disordered" evidence="5">
    <location>
        <begin position="555"/>
        <end position="579"/>
    </location>
</feature>
<dbReference type="Gene3D" id="1.25.40.10">
    <property type="entry name" value="Tetratricopeptide repeat domain"/>
    <property type="match status" value="1"/>
</dbReference>
<evidence type="ECO:0000313" key="11">
    <source>
        <dbReference type="Proteomes" id="UP000256601"/>
    </source>
</evidence>
<evidence type="ECO:0000256" key="4">
    <source>
        <dbReference type="PROSITE-ProRule" id="PRU00339"/>
    </source>
</evidence>
<dbReference type="SUPFAM" id="SSF48452">
    <property type="entry name" value="TPR-like"/>
    <property type="match status" value="1"/>
</dbReference>
<dbReference type="PROSITE" id="PS50076">
    <property type="entry name" value="DNAJ_2"/>
    <property type="match status" value="1"/>
</dbReference>
<evidence type="ECO:0000256" key="2">
    <source>
        <dbReference type="ARBA" id="ARBA00022729"/>
    </source>
</evidence>
<dbReference type="PROSITE" id="PS50005">
    <property type="entry name" value="TPR"/>
    <property type="match status" value="1"/>
</dbReference>
<dbReference type="KEGG" id="yli:2911664"/>
<evidence type="ECO:0000313" key="9">
    <source>
        <dbReference type="EMBL" id="RDW27982.1"/>
    </source>
</evidence>
<dbReference type="Proteomes" id="UP000256601">
    <property type="component" value="Unassembled WGS sequence"/>
</dbReference>
<evidence type="ECO:0000256" key="5">
    <source>
        <dbReference type="SAM" id="MobiDB-lite"/>
    </source>
</evidence>
<dbReference type="SMART" id="SM00271">
    <property type="entry name" value="DnaJ"/>
    <property type="match status" value="1"/>
</dbReference>
<dbReference type="EMBL" id="CP017557">
    <property type="protein sequence ID" value="AOW05540.1"/>
    <property type="molecule type" value="Genomic_DNA"/>
</dbReference>
<feature type="region of interest" description="Disordered" evidence="5">
    <location>
        <begin position="511"/>
        <end position="535"/>
    </location>
</feature>
<reference evidence="8 10" key="1">
    <citation type="journal article" date="2016" name="PLoS ONE">
        <title>Sequence Assembly of Yarrowia lipolytica Strain W29/CLIB89 Shows Transposable Element Diversity.</title>
        <authorList>
            <person name="Magnan C."/>
            <person name="Yu J."/>
            <person name="Chang I."/>
            <person name="Jahn E."/>
            <person name="Kanomata Y."/>
            <person name="Wu J."/>
            <person name="Zeller M."/>
            <person name="Oakes M."/>
            <person name="Baldi P."/>
            <person name="Sandmeyer S."/>
        </authorList>
    </citation>
    <scope>NUCLEOTIDE SEQUENCE [LARGE SCALE GENOMIC DNA]</scope>
    <source>
        <strain evidence="8">CLIB89</strain>
        <strain evidence="10">CLIB89(W29)</strain>
    </source>
</reference>
<dbReference type="GeneID" id="2911664"/>
<feature type="domain" description="J" evidence="7">
    <location>
        <begin position="446"/>
        <end position="514"/>
    </location>
</feature>
<feature type="compositionally biased region" description="Gly residues" evidence="5">
    <location>
        <begin position="562"/>
        <end position="571"/>
    </location>
</feature>
<dbReference type="InterPro" id="IPR051727">
    <property type="entry name" value="DnaJ_C3_Co-chaperones"/>
</dbReference>
<organism evidence="8 10">
    <name type="scientific">Yarrowia lipolytica</name>
    <name type="common">Candida lipolytica</name>
    <dbReference type="NCBI Taxonomy" id="4952"/>
    <lineage>
        <taxon>Eukaryota</taxon>
        <taxon>Fungi</taxon>
        <taxon>Dikarya</taxon>
        <taxon>Ascomycota</taxon>
        <taxon>Saccharomycotina</taxon>
        <taxon>Dipodascomycetes</taxon>
        <taxon>Dipodascales</taxon>
        <taxon>Dipodascales incertae sedis</taxon>
        <taxon>Yarrowia</taxon>
    </lineage>
</organism>
<dbReference type="Pfam" id="PF00226">
    <property type="entry name" value="DnaJ"/>
    <property type="match status" value="1"/>
</dbReference>
<dbReference type="InterPro" id="IPR001623">
    <property type="entry name" value="DnaJ_domain"/>
</dbReference>
<dbReference type="InterPro" id="IPR019734">
    <property type="entry name" value="TPR_rpt"/>
</dbReference>
<evidence type="ECO:0000313" key="10">
    <source>
        <dbReference type="Proteomes" id="UP000182444"/>
    </source>
</evidence>
<evidence type="ECO:0000259" key="7">
    <source>
        <dbReference type="PROSITE" id="PS50076"/>
    </source>
</evidence>
<dbReference type="CDD" id="cd06257">
    <property type="entry name" value="DnaJ"/>
    <property type="match status" value="1"/>
</dbReference>
<dbReference type="eggNOG" id="KOG0624">
    <property type="taxonomic scope" value="Eukaryota"/>
</dbReference>
<dbReference type="GO" id="GO:0051087">
    <property type="term" value="F:protein-folding chaperone binding"/>
    <property type="evidence" value="ECO:0007669"/>
    <property type="project" value="TreeGrafter"/>
</dbReference>
<evidence type="ECO:0000256" key="3">
    <source>
        <dbReference type="ARBA" id="ARBA00022824"/>
    </source>
</evidence>
<dbReference type="PANTHER" id="PTHR44140">
    <property type="entry name" value="LD25575P"/>
    <property type="match status" value="1"/>
</dbReference>
<dbReference type="InterPro" id="IPR011990">
    <property type="entry name" value="TPR-like_helical_dom_sf"/>
</dbReference>
<dbReference type="InterPro" id="IPR036869">
    <property type="entry name" value="J_dom_sf"/>
</dbReference>
<dbReference type="GO" id="GO:0005783">
    <property type="term" value="C:endoplasmic reticulum"/>
    <property type="evidence" value="ECO:0007669"/>
    <property type="project" value="UniProtKB-SubCell"/>
</dbReference>
<dbReference type="SUPFAM" id="SSF46565">
    <property type="entry name" value="Chaperone J-domain"/>
    <property type="match status" value="1"/>
</dbReference>
<accession>A0A1D8NIS6</accession>
<name>A0A1D8NIS6_YARLL</name>
<dbReference type="GO" id="GO:0034975">
    <property type="term" value="P:protein folding in endoplasmic reticulum"/>
    <property type="evidence" value="ECO:0007669"/>
    <property type="project" value="TreeGrafter"/>
</dbReference>
<evidence type="ECO:0000313" key="8">
    <source>
        <dbReference type="EMBL" id="AOW05540.1"/>
    </source>
</evidence>
<dbReference type="VEuPathDB" id="FungiDB:YALI1_E20569g"/>
<dbReference type="OrthoDB" id="1726119at2759"/>
<reference evidence="9 11" key="2">
    <citation type="submission" date="2018-07" db="EMBL/GenBank/DDBJ databases">
        <title>Draft Genome Assemblies for Five Robust Yarrowia lipolytica Strains Exhibiting High Lipid Production and Pentose Sugar Utilization and Sugar Alcohol Secretion from Undetoxified Lignocellulosic Biomass Hydrolysates.</title>
        <authorList>
            <consortium name="DOE Joint Genome Institute"/>
            <person name="Walker C."/>
            <person name="Ryu S."/>
            <person name="Na H."/>
            <person name="Zane M."/>
            <person name="LaButti K."/>
            <person name="Lipzen A."/>
            <person name="Haridas S."/>
            <person name="Barry K."/>
            <person name="Grigoriev I.V."/>
            <person name="Quarterman J."/>
            <person name="Slininger P."/>
            <person name="Dien B."/>
            <person name="Trinh C.T."/>
        </authorList>
    </citation>
    <scope>NUCLEOTIDE SEQUENCE [LARGE SCALE GENOMIC DNA]</scope>
    <source>
        <strain evidence="9 11">YB392</strain>
    </source>
</reference>
<comment type="subcellular location">
    <subcellularLocation>
        <location evidence="1">Endoplasmic reticulum</location>
    </subcellularLocation>
</comment>
<evidence type="ECO:0000256" key="6">
    <source>
        <dbReference type="SAM" id="SignalP"/>
    </source>
</evidence>
<dbReference type="Proteomes" id="UP000182444">
    <property type="component" value="Chromosome 1E"/>
</dbReference>
<keyword evidence="4" id="KW-0802">TPR repeat</keyword>
<dbReference type="EMBL" id="KZ858957">
    <property type="protein sequence ID" value="RDW27982.1"/>
    <property type="molecule type" value="Genomic_DNA"/>
</dbReference>
<feature type="signal peptide" evidence="6">
    <location>
        <begin position="1"/>
        <end position="16"/>
    </location>
</feature>
<dbReference type="GO" id="GO:0051787">
    <property type="term" value="F:misfolded protein binding"/>
    <property type="evidence" value="ECO:0007669"/>
    <property type="project" value="TreeGrafter"/>
</dbReference>
<keyword evidence="2 6" id="KW-0732">Signal</keyword>
<dbReference type="AlphaFoldDB" id="A0A1D8NIS6"/>
<dbReference type="PANTHER" id="PTHR44140:SF2">
    <property type="entry name" value="LD25575P"/>
    <property type="match status" value="1"/>
</dbReference>
<dbReference type="OMA" id="CINLASC"/>
<dbReference type="PRINTS" id="PR00625">
    <property type="entry name" value="JDOMAIN"/>
</dbReference>
<dbReference type="VEuPathDB" id="FungiDB:YALI0_E17303g"/>
<dbReference type="SMART" id="SM00028">
    <property type="entry name" value="TPR"/>
    <property type="match status" value="3"/>
</dbReference>
<feature type="chain" id="PRO_5033269221" description="J domain-containing protein" evidence="6">
    <location>
        <begin position="17"/>
        <end position="579"/>
    </location>
</feature>
<evidence type="ECO:0000256" key="1">
    <source>
        <dbReference type="ARBA" id="ARBA00004240"/>
    </source>
</evidence>
<feature type="compositionally biased region" description="Low complexity" evidence="5">
    <location>
        <begin position="518"/>
        <end position="527"/>
    </location>
</feature>
<feature type="repeat" description="TPR" evidence="4">
    <location>
        <begin position="66"/>
        <end position="99"/>
    </location>
</feature>
<keyword evidence="3" id="KW-0256">Endoplasmic reticulum</keyword>
<protein>
    <recommendedName>
        <fullName evidence="7">J domain-containing protein</fullName>
    </recommendedName>
</protein>
<gene>
    <name evidence="9" type="ORF">B0I71DRAFT_128151</name>
    <name evidence="8" type="ORF">YALI1_E20569g</name>
</gene>
<dbReference type="RefSeq" id="XP_504057.1">
    <property type="nucleotide sequence ID" value="XM_504057.1"/>
</dbReference>
<dbReference type="Gene3D" id="1.10.287.110">
    <property type="entry name" value="DnaJ domain"/>
    <property type="match status" value="1"/>
</dbReference>